<dbReference type="InterPro" id="IPR038670">
    <property type="entry name" value="HslJ-like_sf"/>
</dbReference>
<protein>
    <submittedName>
        <fullName evidence="2">Heat shock protein HslJ</fullName>
    </submittedName>
</protein>
<keyword evidence="2" id="KW-0346">Stress response</keyword>
<accession>A0A1H2TTC9</accession>
<dbReference type="Proteomes" id="UP000183454">
    <property type="component" value="Unassembled WGS sequence"/>
</dbReference>
<gene>
    <name evidence="2" type="ORF">SAMN05421882_101237</name>
</gene>
<dbReference type="AlphaFoldDB" id="A0A1H2TTC9"/>
<evidence type="ECO:0000313" key="3">
    <source>
        <dbReference type="Proteomes" id="UP000183454"/>
    </source>
</evidence>
<dbReference type="EMBL" id="FNNH01000012">
    <property type="protein sequence ID" value="SDW46569.1"/>
    <property type="molecule type" value="Genomic_DNA"/>
</dbReference>
<dbReference type="InterPro" id="IPR005184">
    <property type="entry name" value="DUF306_Meta_HslJ"/>
</dbReference>
<organism evidence="2 3">
    <name type="scientific">Nitrosomonas communis</name>
    <dbReference type="NCBI Taxonomy" id="44574"/>
    <lineage>
        <taxon>Bacteria</taxon>
        <taxon>Pseudomonadati</taxon>
        <taxon>Pseudomonadota</taxon>
        <taxon>Betaproteobacteria</taxon>
        <taxon>Nitrosomonadales</taxon>
        <taxon>Nitrosomonadaceae</taxon>
        <taxon>Nitrosomonas</taxon>
    </lineage>
</organism>
<reference evidence="2 3" key="1">
    <citation type="submission" date="2016-10" db="EMBL/GenBank/DDBJ databases">
        <authorList>
            <person name="de Groot N.N."/>
        </authorList>
    </citation>
    <scope>NUCLEOTIDE SEQUENCE [LARGE SCALE GENOMIC DNA]</scope>
    <source>
        <strain evidence="2 3">Nm110</strain>
    </source>
</reference>
<dbReference type="PANTHER" id="PTHR35535:SF1">
    <property type="entry name" value="HEAT SHOCK PROTEIN HSLJ"/>
    <property type="match status" value="1"/>
</dbReference>
<proteinExistence type="predicted"/>
<sequence length="295" mass="32210">MPHLKKKILLYLVWVAILPVVLHGKVFSESISSENVEWHLVEMEGAAVTVLPGGKRPTLLLNPANKKAEGFSGCNNYFSQYELKGPSLKFGLIGSTRRACPDAESIIERNFFSVLENTRAWEIKDGKLALLSGNDELARFTINKTNDAVPDLDSLIIRSKVYTKSLVALAHGEYRAAATPDSASEVVVKLTDKRAFGILNGKLSGAVVVVTTMGGTGTFYELALLNESTQSWTNTDTVLLGDRARVHSIAIERDHITIAMTTHSLQDPMCCPTLTVIKCFAVQGDRLVVVSEGTY</sequence>
<dbReference type="InterPro" id="IPR053147">
    <property type="entry name" value="Hsp_HslJ-like"/>
</dbReference>
<evidence type="ECO:0000259" key="1">
    <source>
        <dbReference type="Pfam" id="PF03724"/>
    </source>
</evidence>
<dbReference type="PANTHER" id="PTHR35535">
    <property type="entry name" value="HEAT SHOCK PROTEIN HSLJ"/>
    <property type="match status" value="1"/>
</dbReference>
<evidence type="ECO:0000313" key="2">
    <source>
        <dbReference type="EMBL" id="SDW46569.1"/>
    </source>
</evidence>
<feature type="domain" description="DUF306" evidence="1">
    <location>
        <begin position="34"/>
        <end position="140"/>
    </location>
</feature>
<dbReference type="Gene3D" id="2.40.128.270">
    <property type="match status" value="1"/>
</dbReference>
<dbReference type="Pfam" id="PF03724">
    <property type="entry name" value="META"/>
    <property type="match status" value="1"/>
</dbReference>
<name>A0A1H2TTC9_9PROT</name>